<evidence type="ECO:0000256" key="7">
    <source>
        <dbReference type="ARBA" id="ARBA00023136"/>
    </source>
</evidence>
<name>A0A850EK93_9BACL</name>
<feature type="transmembrane region" description="Helical" evidence="8">
    <location>
        <begin position="307"/>
        <end position="326"/>
    </location>
</feature>
<comment type="similarity">
    <text evidence="2">Belongs to the amino acid-polyamine-organocation (APC) superfamily. Spore germination protein (SGP) (TC 2.A.3.9) family.</text>
</comment>
<evidence type="ECO:0000256" key="3">
    <source>
        <dbReference type="ARBA" id="ARBA00022448"/>
    </source>
</evidence>
<feature type="transmembrane region" description="Helical" evidence="8">
    <location>
        <begin position="35"/>
        <end position="53"/>
    </location>
</feature>
<evidence type="ECO:0000256" key="8">
    <source>
        <dbReference type="SAM" id="Phobius"/>
    </source>
</evidence>
<evidence type="ECO:0000256" key="4">
    <source>
        <dbReference type="ARBA" id="ARBA00022544"/>
    </source>
</evidence>
<feature type="transmembrane region" description="Helical" evidence="8">
    <location>
        <begin position="7"/>
        <end position="23"/>
    </location>
</feature>
<protein>
    <submittedName>
        <fullName evidence="9">GerAB/ArcD/ProY family transporter</fullName>
    </submittedName>
</protein>
<dbReference type="GO" id="GO:0009847">
    <property type="term" value="P:spore germination"/>
    <property type="evidence" value="ECO:0007669"/>
    <property type="project" value="InterPro"/>
</dbReference>
<dbReference type="GO" id="GO:0016020">
    <property type="term" value="C:membrane"/>
    <property type="evidence" value="ECO:0007669"/>
    <property type="project" value="UniProtKB-SubCell"/>
</dbReference>
<evidence type="ECO:0000256" key="5">
    <source>
        <dbReference type="ARBA" id="ARBA00022692"/>
    </source>
</evidence>
<organism evidence="9 10">
    <name type="scientific">Paenibacillus agri</name>
    <dbReference type="NCBI Taxonomy" id="2744309"/>
    <lineage>
        <taxon>Bacteria</taxon>
        <taxon>Bacillati</taxon>
        <taxon>Bacillota</taxon>
        <taxon>Bacilli</taxon>
        <taxon>Bacillales</taxon>
        <taxon>Paenibacillaceae</taxon>
        <taxon>Paenibacillus</taxon>
    </lineage>
</organism>
<accession>A0A850EK93</accession>
<reference evidence="9" key="1">
    <citation type="submission" date="2020-06" db="EMBL/GenBank/DDBJ databases">
        <title>Paenibacillus sp. nov., isolated from soil.</title>
        <authorList>
            <person name="Seo Y.L."/>
        </authorList>
    </citation>
    <scope>NUCLEOTIDE SEQUENCE [LARGE SCALE GENOMIC DNA]</scope>
    <source>
        <strain evidence="9">JW14</strain>
    </source>
</reference>
<feature type="transmembrane region" description="Helical" evidence="8">
    <location>
        <begin position="182"/>
        <end position="201"/>
    </location>
</feature>
<feature type="transmembrane region" description="Helical" evidence="8">
    <location>
        <begin position="136"/>
        <end position="156"/>
    </location>
</feature>
<keyword evidence="5 8" id="KW-0812">Transmembrane</keyword>
<dbReference type="Pfam" id="PF03845">
    <property type="entry name" value="Spore_permease"/>
    <property type="match status" value="1"/>
</dbReference>
<dbReference type="PANTHER" id="PTHR34975:SF2">
    <property type="entry name" value="SPORE GERMINATION PROTEIN A2"/>
    <property type="match status" value="1"/>
</dbReference>
<keyword evidence="4" id="KW-0309">Germination</keyword>
<comment type="caution">
    <text evidence="9">The sequence shown here is derived from an EMBL/GenBank/DDBJ whole genome shotgun (WGS) entry which is preliminary data.</text>
</comment>
<dbReference type="Proteomes" id="UP000564806">
    <property type="component" value="Unassembled WGS sequence"/>
</dbReference>
<feature type="transmembrane region" description="Helical" evidence="8">
    <location>
        <begin position="113"/>
        <end position="129"/>
    </location>
</feature>
<evidence type="ECO:0000256" key="1">
    <source>
        <dbReference type="ARBA" id="ARBA00004141"/>
    </source>
</evidence>
<feature type="transmembrane region" description="Helical" evidence="8">
    <location>
        <begin position="338"/>
        <end position="359"/>
    </location>
</feature>
<keyword evidence="3" id="KW-0813">Transport</keyword>
<dbReference type="EMBL" id="JABWCS010000198">
    <property type="protein sequence ID" value="NUU60149.1"/>
    <property type="molecule type" value="Genomic_DNA"/>
</dbReference>
<evidence type="ECO:0000256" key="2">
    <source>
        <dbReference type="ARBA" id="ARBA00007998"/>
    </source>
</evidence>
<feature type="transmembrane region" description="Helical" evidence="8">
    <location>
        <begin position="213"/>
        <end position="235"/>
    </location>
</feature>
<dbReference type="PANTHER" id="PTHR34975">
    <property type="entry name" value="SPORE GERMINATION PROTEIN A2"/>
    <property type="match status" value="1"/>
</dbReference>
<proteinExistence type="inferred from homology"/>
<keyword evidence="6 8" id="KW-1133">Transmembrane helix</keyword>
<evidence type="ECO:0000313" key="9">
    <source>
        <dbReference type="EMBL" id="NUU60149.1"/>
    </source>
</evidence>
<gene>
    <name evidence="9" type="ORF">HPT30_07315</name>
</gene>
<sequence>MVKSRYFYCLFLMNSLINIINFVPRELMDRRFDGALMSILIAVPIGTTFVYVFTKLMDKFPGKGIPEIFNSLMPRLVSTPMLLVYAVLWYVAGVITLLSFVDITLRFISPDTGAYPVVIGFLILVCLCCRVDGLSLLYGLEVILGITLPLILYASVKALANPNFSWDSVLQIVTFIWHKPDIKSMAAGTFLFSGYINLAIFNRLFHKIKLRHVWLIAVEGLLVLLMTFLVPIGYFGTIGVERHVYTWFSTADSIRIETFLIERMLFIFYFAYMTLSVMSVIVHWHVGLELFKSIMPFADKNSSKAKLWKEWIILGLFCVATLLLMFMDQYELNQLAEWFLQIRWLGEMSMIATLFYCVIKMRKARRRNP</sequence>
<dbReference type="RefSeq" id="WP_175370759.1">
    <property type="nucleotide sequence ID" value="NZ_JABWCS010000198.1"/>
</dbReference>
<comment type="subcellular location">
    <subcellularLocation>
        <location evidence="1">Membrane</location>
        <topology evidence="1">Multi-pass membrane protein</topology>
    </subcellularLocation>
</comment>
<feature type="transmembrane region" description="Helical" evidence="8">
    <location>
        <begin position="82"/>
        <end position="101"/>
    </location>
</feature>
<evidence type="ECO:0000313" key="10">
    <source>
        <dbReference type="Proteomes" id="UP000564806"/>
    </source>
</evidence>
<dbReference type="AlphaFoldDB" id="A0A850EK93"/>
<feature type="transmembrane region" description="Helical" evidence="8">
    <location>
        <begin position="266"/>
        <end position="286"/>
    </location>
</feature>
<dbReference type="InterPro" id="IPR004761">
    <property type="entry name" value="Spore_GerAB"/>
</dbReference>
<keyword evidence="7 8" id="KW-0472">Membrane</keyword>
<keyword evidence="10" id="KW-1185">Reference proteome</keyword>
<evidence type="ECO:0000256" key="6">
    <source>
        <dbReference type="ARBA" id="ARBA00022989"/>
    </source>
</evidence>